<reference evidence="2" key="1">
    <citation type="submission" date="2021-02" db="EMBL/GenBank/DDBJ databases">
        <authorList>
            <person name="Nowell W R."/>
        </authorList>
    </citation>
    <scope>NUCLEOTIDE SEQUENCE</scope>
</reference>
<dbReference type="EMBL" id="CAJNOI010000540">
    <property type="protein sequence ID" value="CAF1303118.1"/>
    <property type="molecule type" value="Genomic_DNA"/>
</dbReference>
<evidence type="ECO:0000313" key="2">
    <source>
        <dbReference type="EMBL" id="CAF1043071.1"/>
    </source>
</evidence>
<evidence type="ECO:0000256" key="1">
    <source>
        <dbReference type="SAM" id="Phobius"/>
    </source>
</evidence>
<protein>
    <submittedName>
        <fullName evidence="2">Uncharacterized protein</fullName>
    </submittedName>
</protein>
<dbReference type="Proteomes" id="UP000663877">
    <property type="component" value="Unassembled WGS sequence"/>
</dbReference>
<organism evidence="2 4">
    <name type="scientific">Adineta steineri</name>
    <dbReference type="NCBI Taxonomy" id="433720"/>
    <lineage>
        <taxon>Eukaryota</taxon>
        <taxon>Metazoa</taxon>
        <taxon>Spiralia</taxon>
        <taxon>Gnathifera</taxon>
        <taxon>Rotifera</taxon>
        <taxon>Eurotatoria</taxon>
        <taxon>Bdelloidea</taxon>
        <taxon>Adinetida</taxon>
        <taxon>Adinetidae</taxon>
        <taxon>Adineta</taxon>
    </lineage>
</organism>
<keyword evidence="4" id="KW-1185">Reference proteome</keyword>
<evidence type="ECO:0000313" key="4">
    <source>
        <dbReference type="Proteomes" id="UP000663832"/>
    </source>
</evidence>
<comment type="caution">
    <text evidence="2">The sequence shown here is derived from an EMBL/GenBank/DDBJ whole genome shotgun (WGS) entry which is preliminary data.</text>
</comment>
<proteinExistence type="predicted"/>
<evidence type="ECO:0000313" key="3">
    <source>
        <dbReference type="EMBL" id="CAF1303118.1"/>
    </source>
</evidence>
<feature type="transmembrane region" description="Helical" evidence="1">
    <location>
        <begin position="350"/>
        <end position="371"/>
    </location>
</feature>
<keyword evidence="1" id="KW-1133">Transmembrane helix</keyword>
<accession>A0A814JWQ6</accession>
<keyword evidence="1" id="KW-0812">Transmembrane</keyword>
<dbReference type="EMBL" id="CAJNOM010000098">
    <property type="protein sequence ID" value="CAF1043071.1"/>
    <property type="molecule type" value="Genomic_DNA"/>
</dbReference>
<keyword evidence="1" id="KW-0472">Membrane</keyword>
<name>A0A814JWQ6_9BILA</name>
<dbReference type="OrthoDB" id="10035838at2759"/>
<dbReference type="AlphaFoldDB" id="A0A814JWQ6"/>
<gene>
    <name evidence="3" type="ORF">BJG266_LOCUS32394</name>
    <name evidence="2" type="ORF">QVE165_LOCUS17183</name>
</gene>
<dbReference type="Proteomes" id="UP000663832">
    <property type="component" value="Unassembled WGS sequence"/>
</dbReference>
<sequence length="373" mass="42196">MPRIADPSCKANIAAEQNGFRNYEIVKLWHGKPTNTPTLSTLRSTTTRPPVILPPACYSPTGASCEWYKDCLEKKYPCQDQPADYAMKYATKYCELYTKNYNDFSATGQKWVDGVRKCLQIKMVPLISQSSSSVTCEKIKNEAFASHTPCYTDPYPDSPLISFCYLGFKDTFFVFNTIKSAFGTEFKASMEGLFSTIQSCFQKDLDDVMHLLKMVVSIKPSAPVSRISEMFHESDELAKLTAEGIANSESWDPERVGYFPYPADTWVVRAKTHEQQITIEILIADKLAWDNMDNKLISNDTQSYLDQIVDRLVQSIQQGKLEIKTTNGTFYVEKIEQCPDMNCDTTDGNFAIHSVNINAFIIMGLMFVLLLNN</sequence>